<sequence length="69" mass="6966">MAETVGLEAVEAALTGELNRQAALRGEPLIVGLIDVAALAKAVVGALGLQTNPPNEGLMPEELDASNDG</sequence>
<evidence type="ECO:0000313" key="1">
    <source>
        <dbReference type="EMBL" id="QEE19138.1"/>
    </source>
</evidence>
<keyword evidence="2" id="KW-1185">Reference proteome</keyword>
<dbReference type="KEGG" id="yti:FNA67_02645"/>
<gene>
    <name evidence="1" type="ORF">FNA67_02645</name>
</gene>
<protein>
    <submittedName>
        <fullName evidence="1">Uncharacterized protein</fullName>
    </submittedName>
</protein>
<dbReference type="EMBL" id="CP041690">
    <property type="protein sequence ID" value="QEE19138.1"/>
    <property type="molecule type" value="Genomic_DNA"/>
</dbReference>
<dbReference type="OrthoDB" id="9934808at2"/>
<dbReference type="Proteomes" id="UP000321062">
    <property type="component" value="Chromosome"/>
</dbReference>
<organism evidence="1 2">
    <name type="scientific">Paradevosia tibetensis</name>
    <dbReference type="NCBI Taxonomy" id="1447062"/>
    <lineage>
        <taxon>Bacteria</taxon>
        <taxon>Pseudomonadati</taxon>
        <taxon>Pseudomonadota</taxon>
        <taxon>Alphaproteobacteria</taxon>
        <taxon>Hyphomicrobiales</taxon>
        <taxon>Devosiaceae</taxon>
        <taxon>Paradevosia</taxon>
    </lineage>
</organism>
<reference evidence="1 2" key="1">
    <citation type="journal article" date="2015" name="Int. J. Syst. Evol. Microbiol.">
        <title>Youhaiella tibetensis gen. nov., sp. nov., isolated from subsurface sediment.</title>
        <authorList>
            <person name="Wang Y.X."/>
            <person name="Huang F.Q."/>
            <person name="Nogi Y."/>
            <person name="Pang S.J."/>
            <person name="Wang P.K."/>
            <person name="Lv J."/>
        </authorList>
    </citation>
    <scope>NUCLEOTIDE SEQUENCE [LARGE SCALE GENOMIC DNA]</scope>
    <source>
        <strain evidence="2">fig4</strain>
    </source>
</reference>
<evidence type="ECO:0000313" key="2">
    <source>
        <dbReference type="Proteomes" id="UP000321062"/>
    </source>
</evidence>
<proteinExistence type="predicted"/>
<accession>A0A5B9DL77</accession>
<dbReference type="RefSeq" id="WP_147654963.1">
    <property type="nucleotide sequence ID" value="NZ_BMFM01000001.1"/>
</dbReference>
<name>A0A5B9DL77_9HYPH</name>
<dbReference type="AlphaFoldDB" id="A0A5B9DL77"/>